<dbReference type="InterPro" id="IPR002410">
    <property type="entry name" value="Peptidase_S33"/>
</dbReference>
<dbReference type="PRINTS" id="PR00793">
    <property type="entry name" value="PROAMNOPTASE"/>
</dbReference>
<dbReference type="RefSeq" id="WP_378063868.1">
    <property type="nucleotide sequence ID" value="NZ_JBHSXS010000031.1"/>
</dbReference>
<dbReference type="PANTHER" id="PTHR43798">
    <property type="entry name" value="MONOACYLGLYCEROL LIPASE"/>
    <property type="match status" value="1"/>
</dbReference>
<dbReference type="Pfam" id="PF00561">
    <property type="entry name" value="Abhydrolase_1"/>
    <property type="match status" value="1"/>
</dbReference>
<evidence type="ECO:0000313" key="7">
    <source>
        <dbReference type="Proteomes" id="UP001596380"/>
    </source>
</evidence>
<organism evidence="6 7">
    <name type="scientific">Actinomadura yumaensis</name>
    <dbReference type="NCBI Taxonomy" id="111807"/>
    <lineage>
        <taxon>Bacteria</taxon>
        <taxon>Bacillati</taxon>
        <taxon>Actinomycetota</taxon>
        <taxon>Actinomycetes</taxon>
        <taxon>Streptosporangiales</taxon>
        <taxon>Thermomonosporaceae</taxon>
        <taxon>Actinomadura</taxon>
    </lineage>
</organism>
<dbReference type="SUPFAM" id="SSF53474">
    <property type="entry name" value="alpha/beta-Hydrolases"/>
    <property type="match status" value="1"/>
</dbReference>
<feature type="domain" description="AB hydrolase-1" evidence="5">
    <location>
        <begin position="140"/>
        <end position="397"/>
    </location>
</feature>
<dbReference type="PANTHER" id="PTHR43798:SF27">
    <property type="entry name" value="HYDROLASE ALPHA_BETA HYDROLASE FOLD FAMILY"/>
    <property type="match status" value="1"/>
</dbReference>
<dbReference type="Proteomes" id="UP001596380">
    <property type="component" value="Unassembled WGS sequence"/>
</dbReference>
<sequence>MTNASAPSLFRRFAGWTLVAVAVILGIPVAAVSFFLAAGLGAPIPLATAGGMAATVALCGALNALGARLALRRRRGLAAGVATGCVALAVTVASVLTVFRPLDYKPVPLPPQATRYWQLPTGSRIAYTYTPGTGRRAPFPVVRLHGGPGTPGAGPDDLDRELAARGFDVYTYDQLGSGRSQRLSDPAGYTVARQLADLEAIRRRVNAARLILVGSSWGATLAAHYMAAHPGKVEKAVFTSPGALWAPEWEKKGEGDIWDRLTPRQRKRMDELEASPRLIAWSLLMGVRPRAAHALVPDREIDPLFDELLATVGSAATCHPERPLHEASSRGGFYSNQQTSDDALKTRDPRPALRASRTPALVLRGQCDYKRPEIAREYDETLPNATFVQFPNAGHVIEAEQPALFRGTVTAFLTGRPLPRVR</sequence>
<evidence type="ECO:0000256" key="2">
    <source>
        <dbReference type="ARBA" id="ARBA00022801"/>
    </source>
</evidence>
<keyword evidence="2 6" id="KW-0378">Hydrolase</keyword>
<proteinExistence type="inferred from homology"/>
<dbReference type="InterPro" id="IPR050266">
    <property type="entry name" value="AB_hydrolase_sf"/>
</dbReference>
<dbReference type="GO" id="GO:0016787">
    <property type="term" value="F:hydrolase activity"/>
    <property type="evidence" value="ECO:0007669"/>
    <property type="project" value="UniProtKB-KW"/>
</dbReference>
<evidence type="ECO:0000313" key="6">
    <source>
        <dbReference type="EMBL" id="MFC6884822.1"/>
    </source>
</evidence>
<feature type="transmembrane region" description="Helical" evidence="4">
    <location>
        <begin position="12"/>
        <end position="38"/>
    </location>
</feature>
<evidence type="ECO:0000259" key="5">
    <source>
        <dbReference type="Pfam" id="PF00561"/>
    </source>
</evidence>
<reference evidence="7" key="1">
    <citation type="journal article" date="2019" name="Int. J. Syst. Evol. Microbiol.">
        <title>The Global Catalogue of Microorganisms (GCM) 10K type strain sequencing project: providing services to taxonomists for standard genome sequencing and annotation.</title>
        <authorList>
            <consortium name="The Broad Institute Genomics Platform"/>
            <consortium name="The Broad Institute Genome Sequencing Center for Infectious Disease"/>
            <person name="Wu L."/>
            <person name="Ma J."/>
        </authorList>
    </citation>
    <scope>NUCLEOTIDE SEQUENCE [LARGE SCALE GENOMIC DNA]</scope>
    <source>
        <strain evidence="7">JCM 3369</strain>
    </source>
</reference>
<feature type="region of interest" description="Disordered" evidence="3">
    <location>
        <begin position="322"/>
        <end position="351"/>
    </location>
</feature>
<keyword evidence="4" id="KW-0472">Membrane</keyword>
<accession>A0ABW2CSM0</accession>
<keyword evidence="7" id="KW-1185">Reference proteome</keyword>
<dbReference type="InterPro" id="IPR029058">
    <property type="entry name" value="AB_hydrolase_fold"/>
</dbReference>
<dbReference type="Gene3D" id="3.40.50.1820">
    <property type="entry name" value="alpha/beta hydrolase"/>
    <property type="match status" value="1"/>
</dbReference>
<gene>
    <name evidence="6" type="ORF">ACFQKB_34040</name>
</gene>
<name>A0ABW2CSM0_9ACTN</name>
<feature type="compositionally biased region" description="Basic and acidic residues" evidence="3">
    <location>
        <begin position="342"/>
        <end position="351"/>
    </location>
</feature>
<comment type="similarity">
    <text evidence="1">Belongs to the peptidase S33 family.</text>
</comment>
<dbReference type="InterPro" id="IPR000073">
    <property type="entry name" value="AB_hydrolase_1"/>
</dbReference>
<evidence type="ECO:0000256" key="4">
    <source>
        <dbReference type="SAM" id="Phobius"/>
    </source>
</evidence>
<feature type="transmembrane region" description="Helical" evidence="4">
    <location>
        <begin position="44"/>
        <end position="65"/>
    </location>
</feature>
<comment type="caution">
    <text evidence="6">The sequence shown here is derived from an EMBL/GenBank/DDBJ whole genome shotgun (WGS) entry which is preliminary data.</text>
</comment>
<evidence type="ECO:0000256" key="1">
    <source>
        <dbReference type="ARBA" id="ARBA00010088"/>
    </source>
</evidence>
<feature type="transmembrane region" description="Helical" evidence="4">
    <location>
        <begin position="77"/>
        <end position="99"/>
    </location>
</feature>
<protein>
    <submittedName>
        <fullName evidence="6">Alpha/beta fold hydrolase</fullName>
    </submittedName>
</protein>
<evidence type="ECO:0000256" key="3">
    <source>
        <dbReference type="SAM" id="MobiDB-lite"/>
    </source>
</evidence>
<keyword evidence="4" id="KW-0812">Transmembrane</keyword>
<dbReference type="EMBL" id="JBHSXS010000031">
    <property type="protein sequence ID" value="MFC6884822.1"/>
    <property type="molecule type" value="Genomic_DNA"/>
</dbReference>
<keyword evidence="4" id="KW-1133">Transmembrane helix</keyword>